<dbReference type="HOGENOM" id="CLU_2159395_0_0_1"/>
<keyword evidence="3" id="KW-1185">Reference proteome</keyword>
<protein>
    <submittedName>
        <fullName evidence="2">Uncharacterized protein</fullName>
    </submittedName>
</protein>
<reference evidence="2 3" key="1">
    <citation type="submission" date="2014-04" db="EMBL/GenBank/DDBJ databases">
        <authorList>
            <consortium name="DOE Joint Genome Institute"/>
            <person name="Kuo A."/>
            <person name="Kohler A."/>
            <person name="Costa M.D."/>
            <person name="Nagy L.G."/>
            <person name="Floudas D."/>
            <person name="Copeland A."/>
            <person name="Barry K.W."/>
            <person name="Cichocki N."/>
            <person name="Veneault-Fourrey C."/>
            <person name="LaButti K."/>
            <person name="Lindquist E.A."/>
            <person name="Lipzen A."/>
            <person name="Lundell T."/>
            <person name="Morin E."/>
            <person name="Murat C."/>
            <person name="Sun H."/>
            <person name="Tunlid A."/>
            <person name="Henrissat B."/>
            <person name="Grigoriev I.V."/>
            <person name="Hibbett D.S."/>
            <person name="Martin F."/>
            <person name="Nordberg H.P."/>
            <person name="Cantor M.N."/>
            <person name="Hua S.X."/>
        </authorList>
    </citation>
    <scope>NUCLEOTIDE SEQUENCE [LARGE SCALE GENOMIC DNA]</scope>
    <source>
        <strain evidence="2 3">441</strain>
    </source>
</reference>
<dbReference type="Proteomes" id="UP000054018">
    <property type="component" value="Unassembled WGS sequence"/>
</dbReference>
<feature type="compositionally biased region" description="Pro residues" evidence="1">
    <location>
        <begin position="17"/>
        <end position="30"/>
    </location>
</feature>
<evidence type="ECO:0000256" key="1">
    <source>
        <dbReference type="SAM" id="MobiDB-lite"/>
    </source>
</evidence>
<proteinExistence type="predicted"/>
<dbReference type="AlphaFoldDB" id="A0A0D0A615"/>
<gene>
    <name evidence="2" type="ORF">PISMIDRAFT_674834</name>
</gene>
<name>A0A0D0A615_9AGAM</name>
<organism evidence="2 3">
    <name type="scientific">Pisolithus microcarpus 441</name>
    <dbReference type="NCBI Taxonomy" id="765257"/>
    <lineage>
        <taxon>Eukaryota</taxon>
        <taxon>Fungi</taxon>
        <taxon>Dikarya</taxon>
        <taxon>Basidiomycota</taxon>
        <taxon>Agaricomycotina</taxon>
        <taxon>Agaricomycetes</taxon>
        <taxon>Agaricomycetidae</taxon>
        <taxon>Boletales</taxon>
        <taxon>Sclerodermatineae</taxon>
        <taxon>Pisolithaceae</taxon>
        <taxon>Pisolithus</taxon>
    </lineage>
</organism>
<feature type="region of interest" description="Disordered" evidence="1">
    <location>
        <begin position="11"/>
        <end position="30"/>
    </location>
</feature>
<sequence length="111" mass="12474">MPSFILKFFKSRSSVQPKPPPDTPPVPEEVPLPIQRGWCPYILVRKQRQTPLPQTEPGIATPRHTQSSAIWHPNPPRAPTPPSVEPTLVIPDRYDNCSELLGPRSPRGSFH</sequence>
<evidence type="ECO:0000313" key="2">
    <source>
        <dbReference type="EMBL" id="KIK27478.1"/>
    </source>
</evidence>
<feature type="region of interest" description="Disordered" evidence="1">
    <location>
        <begin position="49"/>
        <end position="87"/>
    </location>
</feature>
<reference evidence="3" key="2">
    <citation type="submission" date="2015-01" db="EMBL/GenBank/DDBJ databases">
        <title>Evolutionary Origins and Diversification of the Mycorrhizal Mutualists.</title>
        <authorList>
            <consortium name="DOE Joint Genome Institute"/>
            <consortium name="Mycorrhizal Genomics Consortium"/>
            <person name="Kohler A."/>
            <person name="Kuo A."/>
            <person name="Nagy L.G."/>
            <person name="Floudas D."/>
            <person name="Copeland A."/>
            <person name="Barry K.W."/>
            <person name="Cichocki N."/>
            <person name="Veneault-Fourrey C."/>
            <person name="LaButti K."/>
            <person name="Lindquist E.A."/>
            <person name="Lipzen A."/>
            <person name="Lundell T."/>
            <person name="Morin E."/>
            <person name="Murat C."/>
            <person name="Riley R."/>
            <person name="Ohm R."/>
            <person name="Sun H."/>
            <person name="Tunlid A."/>
            <person name="Henrissat B."/>
            <person name="Grigoriev I.V."/>
            <person name="Hibbett D.S."/>
            <person name="Martin F."/>
        </authorList>
    </citation>
    <scope>NUCLEOTIDE SEQUENCE [LARGE SCALE GENOMIC DNA]</scope>
    <source>
        <strain evidence="3">441</strain>
    </source>
</reference>
<dbReference type="OrthoDB" id="2507336at2759"/>
<evidence type="ECO:0000313" key="3">
    <source>
        <dbReference type="Proteomes" id="UP000054018"/>
    </source>
</evidence>
<feature type="compositionally biased region" description="Pro residues" evidence="1">
    <location>
        <begin position="73"/>
        <end position="84"/>
    </location>
</feature>
<dbReference type="EMBL" id="KN833696">
    <property type="protein sequence ID" value="KIK27478.1"/>
    <property type="molecule type" value="Genomic_DNA"/>
</dbReference>
<accession>A0A0D0A615</accession>